<evidence type="ECO:0000313" key="4">
    <source>
        <dbReference type="EMBL" id="OAO14577.1"/>
    </source>
</evidence>
<protein>
    <submittedName>
        <fullName evidence="4">40S ribosomal protein S5</fullName>
    </submittedName>
</protein>
<dbReference type="STRING" id="478820.A0A196SEL1"/>
<evidence type="ECO:0000256" key="3">
    <source>
        <dbReference type="ARBA" id="ARBA00023274"/>
    </source>
</evidence>
<comment type="similarity">
    <text evidence="1">Belongs to the universal ribosomal protein uS7 family.</text>
</comment>
<proteinExistence type="inferred from homology"/>
<dbReference type="GO" id="GO:1990904">
    <property type="term" value="C:ribonucleoprotein complex"/>
    <property type="evidence" value="ECO:0007669"/>
    <property type="project" value="UniProtKB-KW"/>
</dbReference>
<accession>A0A196SEL1</accession>
<organism evidence="4 5">
    <name type="scientific">Blastocystis sp. subtype 1 (strain ATCC 50177 / NandII)</name>
    <dbReference type="NCBI Taxonomy" id="478820"/>
    <lineage>
        <taxon>Eukaryota</taxon>
        <taxon>Sar</taxon>
        <taxon>Stramenopiles</taxon>
        <taxon>Bigyra</taxon>
        <taxon>Opalozoa</taxon>
        <taxon>Opalinata</taxon>
        <taxon>Blastocystidae</taxon>
        <taxon>Blastocystis</taxon>
    </lineage>
</organism>
<dbReference type="PANTHER" id="PTHR11205">
    <property type="entry name" value="RIBOSOMAL PROTEIN S7"/>
    <property type="match status" value="1"/>
</dbReference>
<keyword evidence="3" id="KW-0687">Ribonucleoprotein</keyword>
<name>A0A196SEL1_BLAHN</name>
<sequence length="59" mass="6616">MAAVAEIKLFGKWTFSDVEVADLALKDHLAVTPKNATYLPHTAGRYQLKRFRKGQCPLV</sequence>
<dbReference type="InterPro" id="IPR000235">
    <property type="entry name" value="Ribosomal_uS7"/>
</dbReference>
<feature type="non-terminal residue" evidence="4">
    <location>
        <position position="59"/>
    </location>
</feature>
<reference evidence="4 5" key="1">
    <citation type="submission" date="2016-05" db="EMBL/GenBank/DDBJ databases">
        <title>Nuclear genome of Blastocystis sp. subtype 1 NandII.</title>
        <authorList>
            <person name="Gentekaki E."/>
            <person name="Curtis B."/>
            <person name="Stairs C."/>
            <person name="Eme L."/>
            <person name="Herman E."/>
            <person name="Klimes V."/>
            <person name="Arias M.C."/>
            <person name="Elias M."/>
            <person name="Hilliou F."/>
            <person name="Klute M."/>
            <person name="Malik S.-B."/>
            <person name="Pightling A."/>
            <person name="Rachubinski R."/>
            <person name="Salas D."/>
            <person name="Schlacht A."/>
            <person name="Suga H."/>
            <person name="Archibald J."/>
            <person name="Ball S.G."/>
            <person name="Clark G."/>
            <person name="Dacks J."/>
            <person name="Van Der Giezen M."/>
            <person name="Tsaousis A."/>
            <person name="Roger A."/>
        </authorList>
    </citation>
    <scope>NUCLEOTIDE SEQUENCE [LARGE SCALE GENOMIC DNA]</scope>
    <source>
        <strain evidence="5">ATCC 50177 / NandII</strain>
    </source>
</reference>
<keyword evidence="2 4" id="KW-0689">Ribosomal protein</keyword>
<evidence type="ECO:0000256" key="1">
    <source>
        <dbReference type="ARBA" id="ARBA00007151"/>
    </source>
</evidence>
<dbReference type="GO" id="GO:0006412">
    <property type="term" value="P:translation"/>
    <property type="evidence" value="ECO:0007669"/>
    <property type="project" value="InterPro"/>
</dbReference>
<evidence type="ECO:0000313" key="5">
    <source>
        <dbReference type="Proteomes" id="UP000078348"/>
    </source>
</evidence>
<keyword evidence="5" id="KW-1185">Reference proteome</keyword>
<dbReference type="SUPFAM" id="SSF47973">
    <property type="entry name" value="Ribosomal protein S7"/>
    <property type="match status" value="1"/>
</dbReference>
<dbReference type="Gene3D" id="1.10.455.10">
    <property type="entry name" value="Ribosomal protein S7 domain"/>
    <property type="match status" value="1"/>
</dbReference>
<dbReference type="GO" id="GO:0005840">
    <property type="term" value="C:ribosome"/>
    <property type="evidence" value="ECO:0007669"/>
    <property type="project" value="UniProtKB-KW"/>
</dbReference>
<comment type="caution">
    <text evidence="4">The sequence shown here is derived from an EMBL/GenBank/DDBJ whole genome shotgun (WGS) entry which is preliminary data.</text>
</comment>
<evidence type="ECO:0000256" key="2">
    <source>
        <dbReference type="ARBA" id="ARBA00022980"/>
    </source>
</evidence>
<dbReference type="OrthoDB" id="10264639at2759"/>
<dbReference type="Proteomes" id="UP000078348">
    <property type="component" value="Unassembled WGS sequence"/>
</dbReference>
<gene>
    <name evidence="4" type="ORF">AV274_3722</name>
</gene>
<dbReference type="EMBL" id="LXWW01000234">
    <property type="protein sequence ID" value="OAO14577.1"/>
    <property type="molecule type" value="Genomic_DNA"/>
</dbReference>
<dbReference type="InterPro" id="IPR036823">
    <property type="entry name" value="Ribosomal_uS7_dom_sf"/>
</dbReference>
<dbReference type="AlphaFoldDB" id="A0A196SEL1"/>